<organism evidence="1 2">
    <name type="scientific">Candidula unifasciata</name>
    <dbReference type="NCBI Taxonomy" id="100452"/>
    <lineage>
        <taxon>Eukaryota</taxon>
        <taxon>Metazoa</taxon>
        <taxon>Spiralia</taxon>
        <taxon>Lophotrochozoa</taxon>
        <taxon>Mollusca</taxon>
        <taxon>Gastropoda</taxon>
        <taxon>Heterobranchia</taxon>
        <taxon>Euthyneura</taxon>
        <taxon>Panpulmonata</taxon>
        <taxon>Eupulmonata</taxon>
        <taxon>Stylommatophora</taxon>
        <taxon>Helicina</taxon>
        <taxon>Helicoidea</taxon>
        <taxon>Geomitridae</taxon>
        <taxon>Candidula</taxon>
    </lineage>
</organism>
<sequence length="49" mass="5531">LRHEKNKVAKTDAAVPHVWQMLDCHALDDIPQTKPPQQKINKTVSLVTS</sequence>
<protein>
    <submittedName>
        <fullName evidence="1">Uncharacterized protein</fullName>
    </submittedName>
</protein>
<evidence type="ECO:0000313" key="1">
    <source>
        <dbReference type="EMBL" id="CAG5124101.1"/>
    </source>
</evidence>
<keyword evidence="2" id="KW-1185">Reference proteome</keyword>
<dbReference type="AlphaFoldDB" id="A0A8S3ZAK7"/>
<feature type="non-terminal residue" evidence="1">
    <location>
        <position position="1"/>
    </location>
</feature>
<reference evidence="1" key="1">
    <citation type="submission" date="2021-04" db="EMBL/GenBank/DDBJ databases">
        <authorList>
            <consortium name="Molecular Ecology Group"/>
        </authorList>
    </citation>
    <scope>NUCLEOTIDE SEQUENCE</scope>
</reference>
<dbReference type="Proteomes" id="UP000678393">
    <property type="component" value="Unassembled WGS sequence"/>
</dbReference>
<accession>A0A8S3ZAK7</accession>
<name>A0A8S3ZAK7_9EUPU</name>
<gene>
    <name evidence="1" type="ORF">CUNI_LOCUS9659</name>
</gene>
<dbReference type="EMBL" id="CAJHNH020001696">
    <property type="protein sequence ID" value="CAG5124101.1"/>
    <property type="molecule type" value="Genomic_DNA"/>
</dbReference>
<comment type="caution">
    <text evidence="1">The sequence shown here is derived from an EMBL/GenBank/DDBJ whole genome shotgun (WGS) entry which is preliminary data.</text>
</comment>
<proteinExistence type="predicted"/>
<evidence type="ECO:0000313" key="2">
    <source>
        <dbReference type="Proteomes" id="UP000678393"/>
    </source>
</evidence>